<keyword evidence="3 4" id="KW-0067">ATP-binding</keyword>
<evidence type="ECO:0000313" key="6">
    <source>
        <dbReference type="EMBL" id="ADZ82940.1"/>
    </source>
</evidence>
<evidence type="ECO:0000256" key="4">
    <source>
        <dbReference type="PROSITE-ProRule" id="PRU00409"/>
    </source>
</evidence>
<gene>
    <name evidence="6" type="ordered locus">Clole_1212</name>
</gene>
<dbReference type="PANTHER" id="PTHR43585">
    <property type="entry name" value="FUMIPYRROLE BIOSYNTHESIS PROTEIN C"/>
    <property type="match status" value="1"/>
</dbReference>
<evidence type="ECO:0000259" key="5">
    <source>
        <dbReference type="PROSITE" id="PS50975"/>
    </source>
</evidence>
<keyword evidence="7" id="KW-1185">Reference proteome</keyword>
<evidence type="ECO:0000313" key="7">
    <source>
        <dbReference type="Proteomes" id="UP000008467"/>
    </source>
</evidence>
<dbReference type="Gene3D" id="3.40.50.20">
    <property type="match status" value="1"/>
</dbReference>
<keyword evidence="2 4" id="KW-0547">Nucleotide-binding</keyword>
<dbReference type="AlphaFoldDB" id="F2JGI5"/>
<dbReference type="InterPro" id="IPR052032">
    <property type="entry name" value="ATP-dep_AA_Ligase"/>
</dbReference>
<sequence length="410" mass="46755">MKTVVFLDSQKSGSSREAIKAAEQLGYYTVLLTNRIKFIKERKSNPDIHLIRLVDLANIDDIRKALKLLRFKSLDICGIISFVDPYCHLASQLATEFGVNHFSTEAIKNMEDKILSRKVLANTSYSPHFLCIDNPSSVSDDEIESILPVIIKSPLFSGSKDVIKANNILEFKEFSKSLFDKYPDIPVLIEEFIDGPQYLTECFMIEGKLHIIAIIEQEITFFKRFIITGYNLLLHPTHDFYESLYTSIETILQLHGMRNGTCHLEMRYVNNNWKVIEINPRISGGAMNKLLDSAFGINVVKETIKFAIGQEPDISYRFKKHVFADYIVLSEKGILEKVIGRNRASRCPGVQHVYIRAKKGMTVQPPMSMGYRYAYIIATGSTEEEARANAKYATSKIQFILYPPQKKDLI</sequence>
<evidence type="ECO:0000256" key="1">
    <source>
        <dbReference type="ARBA" id="ARBA00022598"/>
    </source>
</evidence>
<dbReference type="Gene3D" id="3.30.470.20">
    <property type="entry name" value="ATP-grasp fold, B domain"/>
    <property type="match status" value="1"/>
</dbReference>
<dbReference type="GO" id="GO:0016874">
    <property type="term" value="F:ligase activity"/>
    <property type="evidence" value="ECO:0007669"/>
    <property type="project" value="UniProtKB-KW"/>
</dbReference>
<feature type="domain" description="ATP-grasp" evidence="5">
    <location>
        <begin position="116"/>
        <end position="308"/>
    </location>
</feature>
<name>F2JGI5_CELLD</name>
<protein>
    <submittedName>
        <fullName evidence="6">ATP-grasp fold domain protein, DUF201-type</fullName>
    </submittedName>
</protein>
<proteinExistence type="predicted"/>
<dbReference type="InterPro" id="IPR011761">
    <property type="entry name" value="ATP-grasp"/>
</dbReference>
<evidence type="ECO:0000256" key="3">
    <source>
        <dbReference type="ARBA" id="ARBA00022840"/>
    </source>
</evidence>
<dbReference type="Proteomes" id="UP000008467">
    <property type="component" value="Chromosome"/>
</dbReference>
<dbReference type="KEGG" id="cle:Clole_1212"/>
<reference evidence="6 7" key="1">
    <citation type="journal article" date="2011" name="J. Bacteriol.">
        <title>Complete genome sequence of the cellulose-degrading bacterium Cellulosilyticum lentocellum.</title>
        <authorList>
            <consortium name="US DOE Joint Genome Institute"/>
            <person name="Miller D.A."/>
            <person name="Suen G."/>
            <person name="Bruce D."/>
            <person name="Copeland A."/>
            <person name="Cheng J.F."/>
            <person name="Detter C."/>
            <person name="Goodwin L.A."/>
            <person name="Han C.S."/>
            <person name="Hauser L.J."/>
            <person name="Land M.L."/>
            <person name="Lapidus A."/>
            <person name="Lucas S."/>
            <person name="Meincke L."/>
            <person name="Pitluck S."/>
            <person name="Tapia R."/>
            <person name="Teshima H."/>
            <person name="Woyke T."/>
            <person name="Fox B.G."/>
            <person name="Angert E.R."/>
            <person name="Currie C.R."/>
        </authorList>
    </citation>
    <scope>NUCLEOTIDE SEQUENCE [LARGE SCALE GENOMIC DNA]</scope>
    <source>
        <strain evidence="7">ATCC 49066 / DSM 5427 / NCIMB 11756 / RHM5</strain>
    </source>
</reference>
<dbReference type="PROSITE" id="PS50975">
    <property type="entry name" value="ATP_GRASP"/>
    <property type="match status" value="1"/>
</dbReference>
<dbReference type="STRING" id="642492.Clole_1212"/>
<dbReference type="PANTHER" id="PTHR43585:SF2">
    <property type="entry name" value="ATP-GRASP ENZYME FSQD"/>
    <property type="match status" value="1"/>
</dbReference>
<evidence type="ECO:0000256" key="2">
    <source>
        <dbReference type="ARBA" id="ARBA00022741"/>
    </source>
</evidence>
<organism evidence="6 7">
    <name type="scientific">Cellulosilyticum lentocellum (strain ATCC 49066 / DSM 5427 / NCIMB 11756 / RHM5)</name>
    <name type="common">Clostridium lentocellum</name>
    <dbReference type="NCBI Taxonomy" id="642492"/>
    <lineage>
        <taxon>Bacteria</taxon>
        <taxon>Bacillati</taxon>
        <taxon>Bacillota</taxon>
        <taxon>Clostridia</taxon>
        <taxon>Lachnospirales</taxon>
        <taxon>Cellulosilyticaceae</taxon>
        <taxon>Cellulosilyticum</taxon>
    </lineage>
</organism>
<dbReference type="GO" id="GO:0046872">
    <property type="term" value="F:metal ion binding"/>
    <property type="evidence" value="ECO:0007669"/>
    <property type="project" value="InterPro"/>
</dbReference>
<dbReference type="GO" id="GO:0005524">
    <property type="term" value="F:ATP binding"/>
    <property type="evidence" value="ECO:0007669"/>
    <property type="project" value="UniProtKB-UniRule"/>
</dbReference>
<keyword evidence="1" id="KW-0436">Ligase</keyword>
<dbReference type="Pfam" id="PF13535">
    <property type="entry name" value="ATP-grasp_4"/>
    <property type="match status" value="1"/>
</dbReference>
<dbReference type="HOGENOM" id="CLU_029016_0_0_9"/>
<dbReference type="RefSeq" id="WP_013656239.1">
    <property type="nucleotide sequence ID" value="NC_015275.1"/>
</dbReference>
<dbReference type="eggNOG" id="COG0151">
    <property type="taxonomic scope" value="Bacteria"/>
</dbReference>
<dbReference type="Pfam" id="PF18603">
    <property type="entry name" value="LAL_C2"/>
    <property type="match status" value="1"/>
</dbReference>
<dbReference type="InterPro" id="IPR040570">
    <property type="entry name" value="LAL_C2"/>
</dbReference>
<dbReference type="SUPFAM" id="SSF56059">
    <property type="entry name" value="Glutathione synthetase ATP-binding domain-like"/>
    <property type="match status" value="1"/>
</dbReference>
<accession>F2JGI5</accession>
<dbReference type="EMBL" id="CP002582">
    <property type="protein sequence ID" value="ADZ82940.1"/>
    <property type="molecule type" value="Genomic_DNA"/>
</dbReference>